<dbReference type="EMBL" id="FP929052">
    <property type="protein sequence ID" value="CBL18082.1"/>
    <property type="molecule type" value="Genomic_DNA"/>
</dbReference>
<proteinExistence type="predicted"/>
<dbReference type="PROSITE" id="PS51766">
    <property type="entry name" value="DOCKERIN"/>
    <property type="match status" value="1"/>
</dbReference>
<reference evidence="4" key="2">
    <citation type="submission" date="2010-03" db="EMBL/GenBank/DDBJ databases">
        <authorList>
            <person name="Pajon A."/>
        </authorList>
    </citation>
    <scope>NUCLEOTIDE SEQUENCE</scope>
    <source>
        <strain evidence="4">Type strain: 18P13</strain>
    </source>
</reference>
<dbReference type="Gene3D" id="3.20.20.80">
    <property type="entry name" value="Glycosidases"/>
    <property type="match status" value="1"/>
</dbReference>
<keyword evidence="5" id="KW-1185">Reference proteome</keyword>
<dbReference type="InterPro" id="IPR016134">
    <property type="entry name" value="Dockerin_dom"/>
</dbReference>
<feature type="domain" description="CBM6" evidence="2">
    <location>
        <begin position="660"/>
        <end position="789"/>
    </location>
</feature>
<dbReference type="Proteomes" id="UP000007054">
    <property type="component" value="Chromosome"/>
</dbReference>
<dbReference type="InterPro" id="IPR008979">
    <property type="entry name" value="Galactose-bd-like_sf"/>
</dbReference>
<dbReference type="InterPro" id="IPR013191">
    <property type="entry name" value="GH98_central"/>
</dbReference>
<sequence>MKLKKICAALLSAALLTSSFAYASPKGTAGNDGSSLSFLGNQFQVSTMTAEAANSVMRRPCSPDQPMLIVHIDTWNYADPAKIIALIPEDIKPYVVFNISLSINWSSTDHKWLMVQDGYECAKSWLKTCADEGVWCMVQPASGGQCHLPDYDSSGNIVNYPNKSQFVPHADDDYENTIYAEFFRDYPNFIGFNYSEQFWGFESQDFPVTPIQRYQHFAKLLKLCNKYGGYLNINWCANYWSAALNPVAMLKRCPEWRSACEQYSANLQLEEKYTQLGFSEDVESEVLGAYLSGYCGNYGVRYDETGWSDSTWSGSGDVTKEQYRQITGLPIHMERMALNGATIIDGPELVWADDFAEKWGGIKDGDYSCRSWDTKDQYVNDTLGFFRKLVDGTIRIPTRQEVIERTKVVVIQDNTTGDNHNKYSTYPTLFEGLYRMSGDGNLDKNYNPYKSTGRYPTIPTVYALRDSVAKSFQVQIKQSSIPSRWSSISAKQDEFNKLFASDYYGNCYAGRYENTWVTYNSNKDGSNCGAVLSLKYNTCKNLDVNFNQYGNALIKEYSDRIDIYANNFDEKAQTTLRTDTFKISGCAAKPSYSAKDTGRNQTASQISESYANGTYTLTVKHNGPVEISIQCKGNETGRLSNPKESSVKAPAYPSFYTGVRQYEGEFFDTQNVEGNVANGCGSGVTGFWGQGFLKYGAKNNAAVRDTVSTTKAGKFDLTLRYSATSDINNVDLYVNGSKVKTLSMPKGSSYSDWKTVTQSIDLKAGDNQVELKSNAALDGSLYLDCFTVKGDFGTGTVEDPDPINGKIIQELTVFDKENAADWSIYYDAKVGSVLYGDRDLTITSMPKNLVNAEAIRTACDSKLSTNDLGKFTAGADATIYTAVDTRVVENMPEWLKAWTFAGCSVTTSNDVTLMLYKLNVKKGDVVALGTNGGSGNSANYIVFAVPQEKIVKGDVNLDGVINGFDLILAKRGMANGFTDTRSFDAADVDKDEKLEKDDITQLQNFIKLSAKEFTETPVTKPAPAVLTEPADDPG</sequence>
<protein>
    <submittedName>
        <fullName evidence="4">Glycosyl hydrolase family 98 C-terminal domain./Glycosyl hydrolase family 98./Carbohydrate binding module (Family 6)</fullName>
    </submittedName>
</protein>
<evidence type="ECO:0000259" key="2">
    <source>
        <dbReference type="PROSITE" id="PS51175"/>
    </source>
</evidence>
<dbReference type="InterPro" id="IPR011071">
    <property type="entry name" value="Lyase_8-like_C"/>
</dbReference>
<dbReference type="PROSITE" id="PS51175">
    <property type="entry name" value="CBM6"/>
    <property type="match status" value="1"/>
</dbReference>
<evidence type="ECO:0000313" key="4">
    <source>
        <dbReference type="EMBL" id="CBL18082.1"/>
    </source>
</evidence>
<dbReference type="GO" id="GO:0030246">
    <property type="term" value="F:carbohydrate binding"/>
    <property type="evidence" value="ECO:0007669"/>
    <property type="project" value="InterPro"/>
</dbReference>
<dbReference type="PATRIC" id="fig|213810.4.peg.1943"/>
<dbReference type="RefSeq" id="WP_015558988.1">
    <property type="nucleotide sequence ID" value="NC_021039.1"/>
</dbReference>
<dbReference type="SUPFAM" id="SSF63446">
    <property type="entry name" value="Type I dockerin domain"/>
    <property type="match status" value="1"/>
</dbReference>
<dbReference type="Pfam" id="PF03422">
    <property type="entry name" value="CBM_6"/>
    <property type="match status" value="1"/>
</dbReference>
<dbReference type="CAZy" id="GH98">
    <property type="family name" value="Glycoside Hydrolase Family 98"/>
</dbReference>
<dbReference type="Gene3D" id="2.60.220.10">
    <property type="entry name" value="Polysaccharide lyase family 8-like, C-terminal"/>
    <property type="match status" value="1"/>
</dbReference>
<evidence type="ECO:0000259" key="3">
    <source>
        <dbReference type="PROSITE" id="PS51766"/>
    </source>
</evidence>
<name>D4LEN7_RUMC1</name>
<dbReference type="AlphaFoldDB" id="D4LEN7"/>
<dbReference type="InterPro" id="IPR036439">
    <property type="entry name" value="Dockerin_dom_sf"/>
</dbReference>
<dbReference type="CDD" id="cd14256">
    <property type="entry name" value="Dockerin_I"/>
    <property type="match status" value="1"/>
</dbReference>
<dbReference type="Gene3D" id="2.60.120.260">
    <property type="entry name" value="Galactose-binding domain-like"/>
    <property type="match status" value="1"/>
</dbReference>
<dbReference type="HOGENOM" id="CLU_011118_0_0_9"/>
<dbReference type="CDD" id="cd04083">
    <property type="entry name" value="CBM35_Lmo2446-like"/>
    <property type="match status" value="1"/>
</dbReference>
<evidence type="ECO:0000256" key="1">
    <source>
        <dbReference type="SAM" id="SignalP"/>
    </source>
</evidence>
<feature type="signal peptide" evidence="1">
    <location>
        <begin position="1"/>
        <end position="23"/>
    </location>
</feature>
<dbReference type="InterPro" id="IPR002105">
    <property type="entry name" value="Dockerin_1_rpt"/>
</dbReference>
<dbReference type="BioCyc" id="RCHA213810:RUM_RS09975-MONOMER"/>
<dbReference type="KEGG" id="rch:RUM_20560"/>
<evidence type="ECO:0000313" key="5">
    <source>
        <dbReference type="Proteomes" id="UP000007054"/>
    </source>
</evidence>
<feature type="domain" description="Dockerin" evidence="3">
    <location>
        <begin position="948"/>
        <end position="1015"/>
    </location>
</feature>
<feature type="chain" id="PRO_5003061242" evidence="1">
    <location>
        <begin position="24"/>
        <end position="1034"/>
    </location>
</feature>
<keyword evidence="1" id="KW-0732">Signal</keyword>
<dbReference type="CAZy" id="CBM35">
    <property type="family name" value="Carbohydrate-Binding Module Family 35"/>
</dbReference>
<dbReference type="SUPFAM" id="SSF49785">
    <property type="entry name" value="Galactose-binding domain-like"/>
    <property type="match status" value="1"/>
</dbReference>
<organism evidence="4 5">
    <name type="scientific">Ruminococcus champanellensis (strain DSM 18848 / JCM 17042 / KCTC 15320 / 18P13)</name>
    <dbReference type="NCBI Taxonomy" id="213810"/>
    <lineage>
        <taxon>Bacteria</taxon>
        <taxon>Bacillati</taxon>
        <taxon>Bacillota</taxon>
        <taxon>Clostridia</taxon>
        <taxon>Eubacteriales</taxon>
        <taxon>Oscillospiraceae</taxon>
        <taxon>Ruminococcus</taxon>
    </lineage>
</organism>
<dbReference type="Pfam" id="PF08306">
    <property type="entry name" value="Glyco_hydro_98M"/>
    <property type="match status" value="1"/>
</dbReference>
<dbReference type="Pfam" id="PF00404">
    <property type="entry name" value="Dockerin_1"/>
    <property type="match status" value="1"/>
</dbReference>
<dbReference type="Gene3D" id="1.10.1330.10">
    <property type="entry name" value="Dockerin domain"/>
    <property type="match status" value="1"/>
</dbReference>
<accession>D4LEN7</accession>
<gene>
    <name evidence="4" type="ordered locus">RUM_20560</name>
</gene>
<keyword evidence="4" id="KW-0378">Hydrolase</keyword>
<dbReference type="GO" id="GO:0000272">
    <property type="term" value="P:polysaccharide catabolic process"/>
    <property type="evidence" value="ECO:0007669"/>
    <property type="project" value="InterPro"/>
</dbReference>
<dbReference type="GO" id="GO:0004553">
    <property type="term" value="F:hydrolase activity, hydrolyzing O-glycosyl compounds"/>
    <property type="evidence" value="ECO:0007669"/>
    <property type="project" value="InterPro"/>
</dbReference>
<dbReference type="InterPro" id="IPR013190">
    <property type="entry name" value="GH98_C"/>
</dbReference>
<dbReference type="Pfam" id="PF08307">
    <property type="entry name" value="Glyco_hydro_98C"/>
    <property type="match status" value="1"/>
</dbReference>
<reference evidence="4" key="1">
    <citation type="submission" date="2010-03" db="EMBL/GenBank/DDBJ databases">
        <title>The genome sequence of Ruminococcus sp. 18P13.</title>
        <authorList>
            <consortium name="metaHIT consortium -- http://www.metahit.eu/"/>
            <person name="Pajon A."/>
            <person name="Turner K."/>
            <person name="Parkhill J."/>
            <person name="Bernalier A."/>
        </authorList>
    </citation>
    <scope>NUCLEOTIDE SEQUENCE [LARGE SCALE GENOMIC DNA]</scope>
    <source>
        <strain evidence="4">Type strain: 18P13</strain>
    </source>
</reference>
<dbReference type="STRING" id="213810.RUM_20560"/>
<dbReference type="InterPro" id="IPR005084">
    <property type="entry name" value="CBM6"/>
</dbReference>
<dbReference type="GeneID" id="83156720"/>